<dbReference type="AlphaFoldDB" id="A0A0A8LD25"/>
<dbReference type="InterPro" id="IPR036047">
    <property type="entry name" value="F-box-like_dom_sf"/>
</dbReference>
<dbReference type="SUPFAM" id="SSF81383">
    <property type="entry name" value="F-box domain"/>
    <property type="match status" value="1"/>
</dbReference>
<dbReference type="Proteomes" id="UP000031516">
    <property type="component" value="Unassembled WGS sequence"/>
</dbReference>
<proteinExistence type="predicted"/>
<dbReference type="CDD" id="cd22143">
    <property type="entry name" value="F-box_ScMDM30-like"/>
    <property type="match status" value="1"/>
</dbReference>
<protein>
    <submittedName>
        <fullName evidence="2">WGS project CCBQ000000000 data, contig 00058</fullName>
    </submittedName>
</protein>
<dbReference type="PROSITE" id="PS50181">
    <property type="entry name" value="FBOX"/>
    <property type="match status" value="1"/>
</dbReference>
<gene>
    <name evidence="2" type="ORF">KLDO_g4388</name>
</gene>
<evidence type="ECO:0000313" key="3">
    <source>
        <dbReference type="Proteomes" id="UP000031516"/>
    </source>
</evidence>
<dbReference type="OrthoDB" id="2852960at2759"/>
<dbReference type="Pfam" id="PF12937">
    <property type="entry name" value="F-box-like"/>
    <property type="match status" value="1"/>
</dbReference>
<evidence type="ECO:0000313" key="2">
    <source>
        <dbReference type="EMBL" id="CDO96172.1"/>
    </source>
</evidence>
<comment type="caution">
    <text evidence="2">The sequence shown here is derived from an EMBL/GenBank/DDBJ whole genome shotgun (WGS) entry which is preliminary data.</text>
</comment>
<dbReference type="EMBL" id="CCBQ010000047">
    <property type="protein sequence ID" value="CDO96172.1"/>
    <property type="molecule type" value="Genomic_DNA"/>
</dbReference>
<accession>A0A0A8LD25</accession>
<feature type="domain" description="F-box" evidence="1">
    <location>
        <begin position="4"/>
        <end position="49"/>
    </location>
</feature>
<name>A0A0A8LD25_9SACH</name>
<reference evidence="2 3" key="1">
    <citation type="submission" date="2014-03" db="EMBL/GenBank/DDBJ databases">
        <title>The genome of Kluyveromyces dobzhanskii.</title>
        <authorList>
            <person name="Nystedt B."/>
            <person name="Astrom S."/>
        </authorList>
    </citation>
    <scope>NUCLEOTIDE SEQUENCE [LARGE SCALE GENOMIC DNA]</scope>
    <source>
        <strain evidence="2 3">CBS 2104</strain>
    </source>
</reference>
<evidence type="ECO:0000259" key="1">
    <source>
        <dbReference type="PROSITE" id="PS50181"/>
    </source>
</evidence>
<sequence length="533" mass="62525">MFDTFPIELLPDELLAEVVTHVPQRDRINLCLVNKRISKLALPILYRRIYLNDSNVVESDIVNLAINWTYLYIPPNEAECWSRGLANAKLDLLIRTLSSNSEKLNLIQWIRINWDLDKKKQAEVLRLLCTYSKSIVRLENVTDPDCNGIIANGIQSSRNVTSFDTAPPNSMPEGEVSRSYLPDLGVYLSQRISSNLSHMTLFMDPIQLFNCIYPLQFKLQINDLKLHWRKEYYPPDQLRIPQKQYPLLTKLSDVFDVRTLNVLTIISWNETLNKRELEILTEFYEFTEIRDLSLISMRQNPTILIELFKRLKNLKRLKTDFLHEFTPHPVSTDVFLAILLNCRHLQFLDLRFENIDRQIISIEGSRFKFLHNCHCDHCNHVFQDILYGKFFNSSKDMVIRDLSDLIAKDIFTMMKYLSLLPYSKAFDIYPSVRTQPMNLSDFVTKINEYNRHYKSMHRNATPIEAITESDVIKCYHAMVHHNKKTYTTILSNLKKLRYLVLNDVPSIIIEEEGTRVPVPVFFNNGYKSNMRNC</sequence>
<organism evidence="2 3">
    <name type="scientific">Kluyveromyces dobzhanskii CBS 2104</name>
    <dbReference type="NCBI Taxonomy" id="1427455"/>
    <lineage>
        <taxon>Eukaryota</taxon>
        <taxon>Fungi</taxon>
        <taxon>Dikarya</taxon>
        <taxon>Ascomycota</taxon>
        <taxon>Saccharomycotina</taxon>
        <taxon>Saccharomycetes</taxon>
        <taxon>Saccharomycetales</taxon>
        <taxon>Saccharomycetaceae</taxon>
        <taxon>Kluyveromyces</taxon>
    </lineage>
</organism>
<dbReference type="InterPro" id="IPR001810">
    <property type="entry name" value="F-box_dom"/>
</dbReference>
<keyword evidence="3" id="KW-1185">Reference proteome</keyword>